<proteinExistence type="predicted"/>
<dbReference type="EMBL" id="JBHSAX010000033">
    <property type="protein sequence ID" value="MFC3966093.1"/>
    <property type="molecule type" value="Genomic_DNA"/>
</dbReference>
<name>A0ABV8E1S4_9NOCA</name>
<gene>
    <name evidence="1" type="ORF">ACFO0B_29235</name>
</gene>
<evidence type="ECO:0008006" key="3">
    <source>
        <dbReference type="Google" id="ProtNLM"/>
    </source>
</evidence>
<reference evidence="2" key="1">
    <citation type="journal article" date="2019" name="Int. J. Syst. Evol. Microbiol.">
        <title>The Global Catalogue of Microorganisms (GCM) 10K type strain sequencing project: providing services to taxonomists for standard genome sequencing and annotation.</title>
        <authorList>
            <consortium name="The Broad Institute Genomics Platform"/>
            <consortium name="The Broad Institute Genome Sequencing Center for Infectious Disease"/>
            <person name="Wu L."/>
            <person name="Ma J."/>
        </authorList>
    </citation>
    <scope>NUCLEOTIDE SEQUENCE [LARGE SCALE GENOMIC DNA]</scope>
    <source>
        <strain evidence="2">CGMCC 4.7330</strain>
    </source>
</reference>
<evidence type="ECO:0000313" key="1">
    <source>
        <dbReference type="EMBL" id="MFC3966093.1"/>
    </source>
</evidence>
<accession>A0ABV8E1S4</accession>
<organism evidence="1 2">
    <name type="scientific">Nocardia jiangsuensis</name>
    <dbReference type="NCBI Taxonomy" id="1691563"/>
    <lineage>
        <taxon>Bacteria</taxon>
        <taxon>Bacillati</taxon>
        <taxon>Actinomycetota</taxon>
        <taxon>Actinomycetes</taxon>
        <taxon>Mycobacteriales</taxon>
        <taxon>Nocardiaceae</taxon>
        <taxon>Nocardia</taxon>
    </lineage>
</organism>
<evidence type="ECO:0000313" key="2">
    <source>
        <dbReference type="Proteomes" id="UP001595696"/>
    </source>
</evidence>
<dbReference type="RefSeq" id="WP_378616518.1">
    <property type="nucleotide sequence ID" value="NZ_JBHSAX010000033.1"/>
</dbReference>
<dbReference type="Proteomes" id="UP001595696">
    <property type="component" value="Unassembled WGS sequence"/>
</dbReference>
<sequence>MTSTGDKATPGEERIAEIAAEVRASGGGEPDESVRVAAERAGEIREQAEELVQRGQDAALDPTRRPWVPKVLLGSVAGLVTWRIFRRHS</sequence>
<keyword evidence="2" id="KW-1185">Reference proteome</keyword>
<comment type="caution">
    <text evidence="1">The sequence shown here is derived from an EMBL/GenBank/DDBJ whole genome shotgun (WGS) entry which is preliminary data.</text>
</comment>
<protein>
    <recommendedName>
        <fullName evidence="3">DUF3618 domain-containing protein</fullName>
    </recommendedName>
</protein>